<gene>
    <name evidence="1" type="ORF">TPSB3V08_LOCUS3304</name>
</gene>
<accession>A0A7R9CTU7</accession>
<organism evidence="1">
    <name type="scientific">Timema poppense</name>
    <name type="common">Walking stick</name>
    <dbReference type="NCBI Taxonomy" id="170557"/>
    <lineage>
        <taxon>Eukaryota</taxon>
        <taxon>Metazoa</taxon>
        <taxon>Ecdysozoa</taxon>
        <taxon>Arthropoda</taxon>
        <taxon>Hexapoda</taxon>
        <taxon>Insecta</taxon>
        <taxon>Pterygota</taxon>
        <taxon>Neoptera</taxon>
        <taxon>Polyneoptera</taxon>
        <taxon>Phasmatodea</taxon>
        <taxon>Timematodea</taxon>
        <taxon>Timematoidea</taxon>
        <taxon>Timematidae</taxon>
        <taxon>Timema</taxon>
    </lineage>
</organism>
<protein>
    <submittedName>
        <fullName evidence="1">Uncharacterized protein</fullName>
    </submittedName>
</protein>
<name>A0A7R9CTU7_TIMPO</name>
<dbReference type="AlphaFoldDB" id="A0A7R9CTU7"/>
<evidence type="ECO:0000313" key="1">
    <source>
        <dbReference type="EMBL" id="CAD7401881.1"/>
    </source>
</evidence>
<reference evidence="1" key="1">
    <citation type="submission" date="2020-11" db="EMBL/GenBank/DDBJ databases">
        <authorList>
            <person name="Tran Van P."/>
        </authorList>
    </citation>
    <scope>NUCLEOTIDE SEQUENCE</scope>
</reference>
<sequence length="79" mass="8909">MPKCPAHIVKARSDHRVYNSPTQRLTLPTIRPRVCGVCGTVCLPGDHWRARLLPQLSGAVLPCALQPCRLHYRVVWRGQ</sequence>
<dbReference type="EMBL" id="OD001437">
    <property type="protein sequence ID" value="CAD7401881.1"/>
    <property type="molecule type" value="Genomic_DNA"/>
</dbReference>
<proteinExistence type="predicted"/>